<reference evidence="1" key="1">
    <citation type="submission" date="2020-11" db="EMBL/GenBank/DDBJ databases">
        <authorList>
            <consortium name="DOE Joint Genome Institute"/>
            <person name="Ahrendt S."/>
            <person name="Riley R."/>
            <person name="Andreopoulos W."/>
            <person name="Labutti K."/>
            <person name="Pangilinan J."/>
            <person name="Ruiz-Duenas F.J."/>
            <person name="Barrasa J.M."/>
            <person name="Sanchez-Garcia M."/>
            <person name="Camarero S."/>
            <person name="Miyauchi S."/>
            <person name="Serrano A."/>
            <person name="Linde D."/>
            <person name="Babiker R."/>
            <person name="Drula E."/>
            <person name="Ayuso-Fernandez I."/>
            <person name="Pacheco R."/>
            <person name="Padilla G."/>
            <person name="Ferreira P."/>
            <person name="Barriuso J."/>
            <person name="Kellner H."/>
            <person name="Castanera R."/>
            <person name="Alfaro M."/>
            <person name="Ramirez L."/>
            <person name="Pisabarro A.G."/>
            <person name="Kuo A."/>
            <person name="Tritt A."/>
            <person name="Lipzen A."/>
            <person name="He G."/>
            <person name="Yan M."/>
            <person name="Ng V."/>
            <person name="Cullen D."/>
            <person name="Martin F."/>
            <person name="Rosso M.-N."/>
            <person name="Henrissat B."/>
            <person name="Hibbett D."/>
            <person name="Martinez A.T."/>
            <person name="Grigoriev I.V."/>
        </authorList>
    </citation>
    <scope>NUCLEOTIDE SEQUENCE</scope>
    <source>
        <strain evidence="1">ATCC 90797</strain>
    </source>
</reference>
<dbReference type="OrthoDB" id="2369050at2759"/>
<dbReference type="EMBL" id="MU154718">
    <property type="protein sequence ID" value="KAF9488331.1"/>
    <property type="molecule type" value="Genomic_DNA"/>
</dbReference>
<organism evidence="1 2">
    <name type="scientific">Pleurotus eryngii</name>
    <name type="common">Boletus of the steppes</name>
    <dbReference type="NCBI Taxonomy" id="5323"/>
    <lineage>
        <taxon>Eukaryota</taxon>
        <taxon>Fungi</taxon>
        <taxon>Dikarya</taxon>
        <taxon>Basidiomycota</taxon>
        <taxon>Agaricomycotina</taxon>
        <taxon>Agaricomycetes</taxon>
        <taxon>Agaricomycetidae</taxon>
        <taxon>Agaricales</taxon>
        <taxon>Pleurotineae</taxon>
        <taxon>Pleurotaceae</taxon>
        <taxon>Pleurotus</taxon>
    </lineage>
</organism>
<dbReference type="AlphaFoldDB" id="A0A9P6D134"/>
<evidence type="ECO:0000313" key="1">
    <source>
        <dbReference type="EMBL" id="KAF9488331.1"/>
    </source>
</evidence>
<comment type="caution">
    <text evidence="1">The sequence shown here is derived from an EMBL/GenBank/DDBJ whole genome shotgun (WGS) entry which is preliminary data.</text>
</comment>
<sequence length="250" mass="28318">MHICGYSLDFDLASVPFSFLDGNMPTTNATVKQDCLEHCPGEEHFQGEDEYLATVHAKWLKKDWKHTAHWELLALEQGSKSFGDFTFEFQSKNALLINTSSQLDETHTHHQLESHMEKELATDCAVVKLYLVDDFDDWLEAVMDLDEKRQCQLVIIAKELAHCNDKYPPCASVPAITPTVPHASMTAAVKDMEDHLPCLTPKERELLKNHHGCYTCHQFYVYHISTDCPNGFPGNIQDPHTGDGKEGEET</sequence>
<evidence type="ECO:0000313" key="2">
    <source>
        <dbReference type="Proteomes" id="UP000807025"/>
    </source>
</evidence>
<name>A0A9P6D134_PLEER</name>
<proteinExistence type="predicted"/>
<keyword evidence="2" id="KW-1185">Reference proteome</keyword>
<protein>
    <submittedName>
        <fullName evidence="1">Uncharacterized protein</fullName>
    </submittedName>
</protein>
<dbReference type="Proteomes" id="UP000807025">
    <property type="component" value="Unassembled WGS sequence"/>
</dbReference>
<gene>
    <name evidence="1" type="ORF">BDN71DRAFT_1436198</name>
</gene>
<accession>A0A9P6D134</accession>